<gene>
    <name evidence="2" type="ORF">C2G38_2230594</name>
    <name evidence="1" type="ORF">C2G38_2233740</name>
</gene>
<name>A0A397TTS1_9GLOM</name>
<protein>
    <submittedName>
        <fullName evidence="2">Uncharacterized protein</fullName>
    </submittedName>
</protein>
<evidence type="ECO:0000313" key="3">
    <source>
        <dbReference type="Proteomes" id="UP000266673"/>
    </source>
</evidence>
<comment type="caution">
    <text evidence="2">The sequence shown here is derived from an EMBL/GenBank/DDBJ whole genome shotgun (WGS) entry which is preliminary data.</text>
</comment>
<dbReference type="AlphaFoldDB" id="A0A397TTS1"/>
<evidence type="ECO:0000313" key="2">
    <source>
        <dbReference type="EMBL" id="RIB01522.1"/>
    </source>
</evidence>
<dbReference type="EMBL" id="QKWP01003918">
    <property type="protein sequence ID" value="RIB00595.1"/>
    <property type="molecule type" value="Genomic_DNA"/>
</dbReference>
<sequence>MSGFNIATILDKKDRTLPKPINNRPGFDLKYAVSYIGNYIHIDGKRYDELFDNEKLFDNLSIIKQDMTLVQWAMRVRIPLQNLLNAGKFSVYHRLCLFASYGKGKFVNFDYYRPRIHKSHMAICFDCWKLIKIDNVNPKKIFHFTRQRYVDCLESKDLMQEHWDHECNKPKTNFGKARIIQIAYRNYKNRPESLATQAWNAMRDDGTSNDKKFLGLTSHEVKNPQTREQFNQWRTKWIEIYKNDYMMRSSIIIRQYEEYYIPVNWISSKKSQLQVRFRK</sequence>
<keyword evidence="3" id="KW-1185">Reference proteome</keyword>
<evidence type="ECO:0000313" key="1">
    <source>
        <dbReference type="EMBL" id="RIB00595.1"/>
    </source>
</evidence>
<dbReference type="EMBL" id="QKWP01003080">
    <property type="protein sequence ID" value="RIB01522.1"/>
    <property type="molecule type" value="Genomic_DNA"/>
</dbReference>
<dbReference type="Proteomes" id="UP000266673">
    <property type="component" value="Unassembled WGS sequence"/>
</dbReference>
<reference evidence="2 3" key="1">
    <citation type="submission" date="2018-06" db="EMBL/GenBank/DDBJ databases">
        <title>Comparative genomics reveals the genomic features of Rhizophagus irregularis, R. cerebriforme, R. diaphanum and Gigaspora rosea, and their symbiotic lifestyle signature.</title>
        <authorList>
            <person name="Morin E."/>
            <person name="San Clemente H."/>
            <person name="Chen E.C.H."/>
            <person name="De La Providencia I."/>
            <person name="Hainaut M."/>
            <person name="Kuo A."/>
            <person name="Kohler A."/>
            <person name="Murat C."/>
            <person name="Tang N."/>
            <person name="Roy S."/>
            <person name="Loubradou J."/>
            <person name="Henrissat B."/>
            <person name="Grigoriev I.V."/>
            <person name="Corradi N."/>
            <person name="Roux C."/>
            <person name="Martin F.M."/>
        </authorList>
    </citation>
    <scope>NUCLEOTIDE SEQUENCE [LARGE SCALE GENOMIC DNA]</scope>
    <source>
        <strain evidence="2 3">DAOM 194757</strain>
    </source>
</reference>
<accession>A0A397TTS1</accession>
<organism evidence="2 3">
    <name type="scientific">Gigaspora rosea</name>
    <dbReference type="NCBI Taxonomy" id="44941"/>
    <lineage>
        <taxon>Eukaryota</taxon>
        <taxon>Fungi</taxon>
        <taxon>Fungi incertae sedis</taxon>
        <taxon>Mucoromycota</taxon>
        <taxon>Glomeromycotina</taxon>
        <taxon>Glomeromycetes</taxon>
        <taxon>Diversisporales</taxon>
        <taxon>Gigasporaceae</taxon>
        <taxon>Gigaspora</taxon>
    </lineage>
</organism>
<dbReference type="OrthoDB" id="2371335at2759"/>
<proteinExistence type="predicted"/>